<keyword evidence="3" id="KW-1185">Reference proteome</keyword>
<sequence>MRKNEILIIILISIIIVLSIFNIYQYKKNLEIKIEYGQRIRHIEQIALVIVPRRVLGELQDSNNIDEVGLAETIEHVITAKSFAYSGVRGFSQVTSFLDNTEKDLKELRKLIKQNGKEKEIDILIQKIKKNQEKSLKTYEEIEKFFEGYMNPIHEEKEEEKKNLLWYKNSAGESNELIKIIEEGLK</sequence>
<feature type="transmembrane region" description="Helical" evidence="1">
    <location>
        <begin position="6"/>
        <end position="24"/>
    </location>
</feature>
<gene>
    <name evidence="2" type="ORF">BET03_03795</name>
</gene>
<organism evidence="2 3">
    <name type="scientific">Thermohalobacter berrensis</name>
    <dbReference type="NCBI Taxonomy" id="99594"/>
    <lineage>
        <taxon>Bacteria</taxon>
        <taxon>Bacillati</taxon>
        <taxon>Bacillota</taxon>
        <taxon>Tissierellia</taxon>
        <taxon>Tissierellales</taxon>
        <taxon>Thermohalobacteraceae</taxon>
        <taxon>Thermohalobacter</taxon>
    </lineage>
</organism>
<accession>A0A419T1G5</accession>
<evidence type="ECO:0000313" key="2">
    <source>
        <dbReference type="EMBL" id="RKD31261.1"/>
    </source>
</evidence>
<dbReference type="AlphaFoldDB" id="A0A419T1G5"/>
<dbReference type="OrthoDB" id="1954332at2"/>
<protein>
    <submittedName>
        <fullName evidence="2">Uncharacterized protein</fullName>
    </submittedName>
</protein>
<reference evidence="2 3" key="1">
    <citation type="submission" date="2016-08" db="EMBL/GenBank/DDBJ databases">
        <title>Novel Firmicutes and Novel Genomes.</title>
        <authorList>
            <person name="Poppleton D.I."/>
            <person name="Gribaldo S."/>
        </authorList>
    </citation>
    <scope>NUCLEOTIDE SEQUENCE [LARGE SCALE GENOMIC DNA]</scope>
    <source>
        <strain evidence="2 3">CTT3</strain>
    </source>
</reference>
<evidence type="ECO:0000313" key="3">
    <source>
        <dbReference type="Proteomes" id="UP000284177"/>
    </source>
</evidence>
<comment type="caution">
    <text evidence="2">The sequence shown here is derived from an EMBL/GenBank/DDBJ whole genome shotgun (WGS) entry which is preliminary data.</text>
</comment>
<evidence type="ECO:0000256" key="1">
    <source>
        <dbReference type="SAM" id="Phobius"/>
    </source>
</evidence>
<dbReference type="Proteomes" id="UP000284177">
    <property type="component" value="Unassembled WGS sequence"/>
</dbReference>
<name>A0A419T1G5_9FIRM</name>
<keyword evidence="1" id="KW-1133">Transmembrane helix</keyword>
<dbReference type="RefSeq" id="WP_120169694.1">
    <property type="nucleotide sequence ID" value="NZ_MCIB01000023.1"/>
</dbReference>
<keyword evidence="1" id="KW-0472">Membrane</keyword>
<proteinExistence type="predicted"/>
<keyword evidence="1" id="KW-0812">Transmembrane</keyword>
<dbReference type="EMBL" id="MCIB01000023">
    <property type="protein sequence ID" value="RKD31261.1"/>
    <property type="molecule type" value="Genomic_DNA"/>
</dbReference>